<protein>
    <submittedName>
        <fullName evidence="1">WGS project CAEQ00000000 data, annotated contig 1303</fullName>
    </submittedName>
</protein>
<dbReference type="AlphaFoldDB" id="F9W5B4"/>
<comment type="caution">
    <text evidence="1">The sequence shown here is derived from an EMBL/GenBank/DDBJ whole genome shotgun (WGS) entry which is preliminary data.</text>
</comment>
<dbReference type="EMBL" id="CAEQ01000689">
    <property type="protein sequence ID" value="CCD12363.1"/>
    <property type="molecule type" value="Genomic_DNA"/>
</dbReference>
<gene>
    <name evidence="1" type="ORF">TCIL3000_0_32480</name>
</gene>
<organism evidence="1 2">
    <name type="scientific">Trypanosoma congolense (strain IL3000)</name>
    <dbReference type="NCBI Taxonomy" id="1068625"/>
    <lineage>
        <taxon>Eukaryota</taxon>
        <taxon>Discoba</taxon>
        <taxon>Euglenozoa</taxon>
        <taxon>Kinetoplastea</taxon>
        <taxon>Metakinetoplastina</taxon>
        <taxon>Trypanosomatida</taxon>
        <taxon>Trypanosomatidae</taxon>
        <taxon>Trypanosoma</taxon>
        <taxon>Nannomonas</taxon>
    </lineage>
</organism>
<sequence>MRRGGLQTGLGWRVDSSRFRFRDRGGSCPDASPACGRLRGMHDFTGFVVWNSLMLRWSTEKKRGVVGRNVFRGHKVVCWKPGSRGVWNLSHMKSLSIDIPKKQANKRVHEDLGVGRGSPIPYSLVVIFCDACPVGISCLGGAGAGGERLVSGV</sequence>
<keyword evidence="2" id="KW-1185">Reference proteome</keyword>
<dbReference type="Proteomes" id="UP000000702">
    <property type="component" value="Unassembled WGS sequence"/>
</dbReference>
<dbReference type="VEuPathDB" id="TriTrypDB:TcIL3000_0_32480"/>
<evidence type="ECO:0000313" key="1">
    <source>
        <dbReference type="EMBL" id="CCD12363.1"/>
    </source>
</evidence>
<name>F9W5B4_TRYCI</name>
<proteinExistence type="predicted"/>
<reference evidence="1 2" key="2">
    <citation type="journal article" date="2012" name="Proc. Natl. Acad. Sci. U.S.A.">
        <title>Antigenic diversity is generated by distinct evolutionary mechanisms in African trypanosome species.</title>
        <authorList>
            <person name="Jackson A.P."/>
            <person name="Berry A."/>
            <person name="Aslett M."/>
            <person name="Allison H.C."/>
            <person name="Burton P."/>
            <person name="Vavrova-Anderson J."/>
            <person name="Brown R."/>
            <person name="Browne H."/>
            <person name="Corton N."/>
            <person name="Hauser H."/>
            <person name="Gamble J."/>
            <person name="Gilderthorp R."/>
            <person name="Marcello L."/>
            <person name="McQuillan J."/>
            <person name="Otto T.D."/>
            <person name="Quail M.A."/>
            <person name="Sanders M.J."/>
            <person name="van Tonder A."/>
            <person name="Ginger M.L."/>
            <person name="Field M.C."/>
            <person name="Barry J.D."/>
            <person name="Hertz-Fowler C."/>
            <person name="Berriman M."/>
        </authorList>
    </citation>
    <scope>NUCLEOTIDE SEQUENCE [LARGE SCALE GENOMIC DNA]</scope>
    <source>
        <strain evidence="1 2">IL3000</strain>
    </source>
</reference>
<reference evidence="2" key="1">
    <citation type="submission" date="2011-07" db="EMBL/GenBank/DDBJ databases">
        <title>Divergent evolution of antigenic variation in African trypanosomes.</title>
        <authorList>
            <person name="Jackson A.P."/>
            <person name="Berry A."/>
            <person name="Allison H.C."/>
            <person name="Burton P."/>
            <person name="Anderson J."/>
            <person name="Aslett M."/>
            <person name="Brown R."/>
            <person name="Corton N."/>
            <person name="Harris D."/>
            <person name="Hauser H."/>
            <person name="Gamble J."/>
            <person name="Gilderthorp R."/>
            <person name="McQuillan J."/>
            <person name="Quail M.A."/>
            <person name="Sanders M."/>
            <person name="Van Tonder A."/>
            <person name="Ginger M.L."/>
            <person name="Donelson J.E."/>
            <person name="Field M.C."/>
            <person name="Barry J.D."/>
            <person name="Berriman M."/>
            <person name="Hertz-Fowler C."/>
        </authorList>
    </citation>
    <scope>NUCLEOTIDE SEQUENCE [LARGE SCALE GENOMIC DNA]</scope>
    <source>
        <strain evidence="2">IL3000</strain>
    </source>
</reference>
<evidence type="ECO:0000313" key="2">
    <source>
        <dbReference type="Proteomes" id="UP000000702"/>
    </source>
</evidence>
<accession>F9W5B4</accession>